<accession>A0A6A6U6W8</accession>
<name>A0A6A6U6W8_9PEZI</name>
<dbReference type="AlphaFoldDB" id="A0A6A6U6W8"/>
<reference evidence="2" key="1">
    <citation type="journal article" date="2020" name="Stud. Mycol.">
        <title>101 Dothideomycetes genomes: a test case for predicting lifestyles and emergence of pathogens.</title>
        <authorList>
            <person name="Haridas S."/>
            <person name="Albert R."/>
            <person name="Binder M."/>
            <person name="Bloem J."/>
            <person name="Labutti K."/>
            <person name="Salamov A."/>
            <person name="Andreopoulos B."/>
            <person name="Baker S."/>
            <person name="Barry K."/>
            <person name="Bills G."/>
            <person name="Bluhm B."/>
            <person name="Cannon C."/>
            <person name="Castanera R."/>
            <person name="Culley D."/>
            <person name="Daum C."/>
            <person name="Ezra D."/>
            <person name="Gonzalez J."/>
            <person name="Henrissat B."/>
            <person name="Kuo A."/>
            <person name="Liang C."/>
            <person name="Lipzen A."/>
            <person name="Lutzoni F."/>
            <person name="Magnuson J."/>
            <person name="Mondo S."/>
            <person name="Nolan M."/>
            <person name="Ohm R."/>
            <person name="Pangilinan J."/>
            <person name="Park H.-J."/>
            <person name="Ramirez L."/>
            <person name="Alfaro M."/>
            <person name="Sun H."/>
            <person name="Tritt A."/>
            <person name="Yoshinaga Y."/>
            <person name="Zwiers L.-H."/>
            <person name="Turgeon B."/>
            <person name="Goodwin S."/>
            <person name="Spatafora J."/>
            <person name="Crous P."/>
            <person name="Grigoriev I."/>
        </authorList>
    </citation>
    <scope>NUCLEOTIDE SEQUENCE</scope>
    <source>
        <strain evidence="2">CBS 115976</strain>
    </source>
</reference>
<keyword evidence="3" id="KW-1185">Reference proteome</keyword>
<feature type="domain" description="F-box" evidence="1">
    <location>
        <begin position="22"/>
        <end position="48"/>
    </location>
</feature>
<dbReference type="EMBL" id="MU004238">
    <property type="protein sequence ID" value="KAF2667043.1"/>
    <property type="molecule type" value="Genomic_DNA"/>
</dbReference>
<organism evidence="2 3">
    <name type="scientific">Microthyrium microscopicum</name>
    <dbReference type="NCBI Taxonomy" id="703497"/>
    <lineage>
        <taxon>Eukaryota</taxon>
        <taxon>Fungi</taxon>
        <taxon>Dikarya</taxon>
        <taxon>Ascomycota</taxon>
        <taxon>Pezizomycotina</taxon>
        <taxon>Dothideomycetes</taxon>
        <taxon>Dothideomycetes incertae sedis</taxon>
        <taxon>Microthyriales</taxon>
        <taxon>Microthyriaceae</taxon>
        <taxon>Microthyrium</taxon>
    </lineage>
</organism>
<evidence type="ECO:0000259" key="1">
    <source>
        <dbReference type="PROSITE" id="PS50181"/>
    </source>
</evidence>
<proteinExistence type="predicted"/>
<sequence length="753" mass="86007">MSGFGTSGWSFAAVPLPPLEPIRNILQLPPEIILNVLDTIPPNDLVNLLVTHSAFANFFYRYLRTRTIEAYNRYRSILLDRNNQLDMFPHFIPVHRAASISRLFFLTLGVDGIPQNYQGRGWLWPTNECCPFNMLDRYLSLDNFAQQCGVYLRVYTLWAERESVQVRTMPFLPDWEVRNGGVLEIAKKLWRSEFTVNGVTMDGTPHYKEEKVPGEVGQWLLDYDYDDIDLGVNGFHEMAPYGQDVYPTTIEKFLGGFKHDAIHPKVLDPTSKRIVGLLLLLIHTKNLSFLDIPSFDVGTQAWIVLGRIIAKHLIKRAVTAGGESKKYLPGALNWIDTIVLNSRGQIAPISEAKSHLLHCLPWLFLPHLRKLTYWGTIDFEVPRQVGLEFQSTVAALLKHGHRCHLQEALLRVQLKNELENSELESKHGGIYNQTATMFPLLLLILQGVTKLTLGAHLAPHDESEANMTPIIKLLEQNLGSTLKELNLSFAHYHCIYKTSHRANYSLSHISLTGFTALENLGIHLNMLKKPRVGSTRWVGIPTDEQGKFEKMTAVKLDKHGIGFRKTEGLPIKYLDRSTFVKYANKRTTSAGVRNLRGLDPQTGEPLNRQLASIFPSSIKVLTLHLMAYDPPYEEMASIYDGLGASMAERYPLLEKVVVWHPYHAASDVKRHLRSRYNRNEKLVREELGEPNQESHSGVRYAKHVKRLRKEFGNKVVVEDNVFIYPLSGETFDQYRPQALHHYTDEVVFFQRYP</sequence>
<dbReference type="PROSITE" id="PS50181">
    <property type="entry name" value="FBOX"/>
    <property type="match status" value="1"/>
</dbReference>
<dbReference type="Proteomes" id="UP000799302">
    <property type="component" value="Unassembled WGS sequence"/>
</dbReference>
<gene>
    <name evidence="2" type="ORF">BT63DRAFT_481494</name>
</gene>
<protein>
    <recommendedName>
        <fullName evidence="1">F-box domain-containing protein</fullName>
    </recommendedName>
</protein>
<evidence type="ECO:0000313" key="3">
    <source>
        <dbReference type="Proteomes" id="UP000799302"/>
    </source>
</evidence>
<evidence type="ECO:0000313" key="2">
    <source>
        <dbReference type="EMBL" id="KAF2667043.1"/>
    </source>
</evidence>
<dbReference type="InterPro" id="IPR001810">
    <property type="entry name" value="F-box_dom"/>
</dbReference>